<evidence type="ECO:0000313" key="1">
    <source>
        <dbReference type="EMBL" id="MFA9462555.1"/>
    </source>
</evidence>
<protein>
    <submittedName>
        <fullName evidence="1">UDP-2,4-diacetamido-2,4, 6-trideoxy-beta-L-altropyranose hydrolase</fullName>
        <ecNumber evidence="1">3.6.1.57</ecNumber>
    </submittedName>
</protein>
<dbReference type="EC" id="3.6.1.57" evidence="1"/>
<accession>A0ABV4U139</accession>
<sequence>MRAVFRVDGSTRMGTGHVIRCLTLAGILRERGHECLFVHRIQPGHMAGMIRNRGFPVYELSEIDPAPGNPGQEGHGHWLGVSPARDSQETRELLQELTTDLLVVDHYAIDSSWEAQLREKAPKILVIDDLADRPHDCDFLVDQTYGRQEREYRPLVPGNCEILTGAHYALLREEFASLREKALARRDRPNHGIERVLVSMGGSDPENVTERAIQGIVLSGQSVSIDVMLGGEAPHLKTLVKKWEAQPGIHFHVDTSDVARLMAIADIAVGAGGTTSWERCCMGLPTLSAIAAENQRVIVQSLASKGAVHNLDEVGKGFEARVSKSLNSFFEDSRRLHSMSLAARKVCDGHGAERIADRIAQSN</sequence>
<dbReference type="EMBL" id="JBGUAW010000017">
    <property type="protein sequence ID" value="MFA9462555.1"/>
    <property type="molecule type" value="Genomic_DNA"/>
</dbReference>
<keyword evidence="1" id="KW-0378">Hydrolase</keyword>
<keyword evidence="2" id="KW-1185">Reference proteome</keyword>
<dbReference type="InterPro" id="IPR020023">
    <property type="entry name" value="PseG"/>
</dbReference>
<reference evidence="1 2" key="1">
    <citation type="submission" date="2024-08" db="EMBL/GenBank/DDBJ databases">
        <title>Whole-genome sequencing of halo(alkali)philic microorganisms from hypersaline lakes.</title>
        <authorList>
            <person name="Sorokin D.Y."/>
            <person name="Merkel A.Y."/>
            <person name="Messina E."/>
            <person name="Yakimov M."/>
        </authorList>
    </citation>
    <scope>NUCLEOTIDE SEQUENCE [LARGE SCALE GENOMIC DNA]</scope>
    <source>
        <strain evidence="1 2">Cl-TMA</strain>
    </source>
</reference>
<dbReference type="NCBIfam" id="TIGR03590">
    <property type="entry name" value="PseG"/>
    <property type="match status" value="1"/>
</dbReference>
<proteinExistence type="predicted"/>
<dbReference type="Gene3D" id="3.40.50.11190">
    <property type="match status" value="1"/>
</dbReference>
<dbReference type="GO" id="GO:0016787">
    <property type="term" value="F:hydrolase activity"/>
    <property type="evidence" value="ECO:0007669"/>
    <property type="project" value="UniProtKB-KW"/>
</dbReference>
<dbReference type="PANTHER" id="PTHR21015:SF22">
    <property type="entry name" value="GLYCOSYLTRANSFERASE"/>
    <property type="match status" value="1"/>
</dbReference>
<gene>
    <name evidence="1" type="primary">pseG</name>
    <name evidence="1" type="ORF">ACERLL_17250</name>
</gene>
<dbReference type="Proteomes" id="UP001575181">
    <property type="component" value="Unassembled WGS sequence"/>
</dbReference>
<dbReference type="RefSeq" id="WP_373657344.1">
    <property type="nucleotide sequence ID" value="NZ_JBGUAW010000017.1"/>
</dbReference>
<name>A0ABV4U139_9GAMM</name>
<evidence type="ECO:0000313" key="2">
    <source>
        <dbReference type="Proteomes" id="UP001575181"/>
    </source>
</evidence>
<dbReference type="SUPFAM" id="SSF53756">
    <property type="entry name" value="UDP-Glycosyltransferase/glycogen phosphorylase"/>
    <property type="match status" value="1"/>
</dbReference>
<dbReference type="PANTHER" id="PTHR21015">
    <property type="entry name" value="UDP-N-ACETYLGLUCOSAMINE--N-ACETYLMURAMYL-(PENTAPEPTIDE) PYROPHOSPHORYL-UNDECAPRENOL N-ACETYLGLUCOSAMINE TRANSFERASE 1"/>
    <property type="match status" value="1"/>
</dbReference>
<dbReference type="Gene3D" id="3.40.50.2000">
    <property type="entry name" value="Glycogen Phosphorylase B"/>
    <property type="match status" value="1"/>
</dbReference>
<comment type="caution">
    <text evidence="1">The sequence shown here is derived from an EMBL/GenBank/DDBJ whole genome shotgun (WGS) entry which is preliminary data.</text>
</comment>
<organism evidence="1 2">
    <name type="scientific">Thiohalorhabdus methylotrophus</name>
    <dbReference type="NCBI Taxonomy" id="3242694"/>
    <lineage>
        <taxon>Bacteria</taxon>
        <taxon>Pseudomonadati</taxon>
        <taxon>Pseudomonadota</taxon>
        <taxon>Gammaproteobacteria</taxon>
        <taxon>Thiohalorhabdales</taxon>
        <taxon>Thiohalorhabdaceae</taxon>
        <taxon>Thiohalorhabdus</taxon>
    </lineage>
</organism>